<reference evidence="1" key="1">
    <citation type="journal article" date="2015" name="Front. Microbiol.">
        <title>Combining genomic sequencing methods to explore viral diversity and reveal potential virus-host interactions.</title>
        <authorList>
            <person name="Chow C.E."/>
            <person name="Winget D.M."/>
            <person name="White R.A.III."/>
            <person name="Hallam S.J."/>
            <person name="Suttle C.A."/>
        </authorList>
    </citation>
    <scope>NUCLEOTIDE SEQUENCE</scope>
    <source>
        <strain evidence="1">Oxic1_8</strain>
    </source>
</reference>
<accession>A0A0F7L947</accession>
<evidence type="ECO:0000313" key="1">
    <source>
        <dbReference type="EMBL" id="AKH48405.1"/>
    </source>
</evidence>
<name>A0A0F7L947_9VIRU</name>
<proteinExistence type="predicted"/>
<protein>
    <submittedName>
        <fullName evidence="1">Uncharacterized protein</fullName>
    </submittedName>
</protein>
<sequence length="241" mass="26900">MRGVTASSVRSITERDTARGGIVSRLDRLRRWPQLSGETARPSNGRGSRHHLVRRLLQLSGRINREFQMAKRTAAKSKTDGTVNNLRDLAKLCGVTEFKMKKLRSLGGFPMRPDRSYDAEEVLHWIAAGCPPSELFDADTPAPETEPAPSTKTETTPDGVTWLEIRVPIATPDGYIARQTDYSAPAVQTRLRDPDQIRGMQHLHAGCRDAHVQLENGKHVDTRPEVFRWLFGVIGTALRDA</sequence>
<reference evidence="1" key="2">
    <citation type="submission" date="2015-03" db="EMBL/GenBank/DDBJ databases">
        <authorList>
            <person name="Chow C.-E.T."/>
            <person name="Winget D.M."/>
            <person name="White R.A.III."/>
            <person name="Hallam S.J."/>
            <person name="Suttle C.A."/>
        </authorList>
    </citation>
    <scope>NUCLEOTIDE SEQUENCE</scope>
    <source>
        <strain evidence="1">Oxic1_8</strain>
    </source>
</reference>
<organism evidence="1">
    <name type="scientific">uncultured marine virus</name>
    <dbReference type="NCBI Taxonomy" id="186617"/>
    <lineage>
        <taxon>Viruses</taxon>
        <taxon>environmental samples</taxon>
    </lineage>
</organism>
<dbReference type="EMBL" id="KR029603">
    <property type="protein sequence ID" value="AKH48405.1"/>
    <property type="molecule type" value="Genomic_DNA"/>
</dbReference>